<dbReference type="PANTHER" id="PTHR15228:SF25">
    <property type="entry name" value="F-BAR DOMAIN-CONTAINING PROTEIN"/>
    <property type="match status" value="1"/>
</dbReference>
<dbReference type="PANTHER" id="PTHR15228">
    <property type="entry name" value="SPERMATHECAL PHYSIOLOGY VARIANT"/>
    <property type="match status" value="1"/>
</dbReference>
<dbReference type="SMART" id="SM00324">
    <property type="entry name" value="RhoGAP"/>
    <property type="match status" value="1"/>
</dbReference>
<dbReference type="Proteomes" id="UP000013776">
    <property type="component" value="Unassembled WGS sequence"/>
</dbReference>
<dbReference type="GO" id="GO:0005096">
    <property type="term" value="F:GTPase activator activity"/>
    <property type="evidence" value="ECO:0007669"/>
    <property type="project" value="UniProtKB-KW"/>
</dbReference>
<protein>
    <submittedName>
        <fullName evidence="4">Rho GTPase activator</fullName>
    </submittedName>
</protein>
<feature type="compositionally biased region" description="Low complexity" evidence="2">
    <location>
        <begin position="418"/>
        <end position="428"/>
    </location>
</feature>
<dbReference type="GO" id="GO:0032153">
    <property type="term" value="C:cell division site"/>
    <property type="evidence" value="ECO:0007669"/>
    <property type="project" value="UniProtKB-ARBA"/>
</dbReference>
<dbReference type="GO" id="GO:0060237">
    <property type="term" value="P:regulation of fungal-type cell wall organization"/>
    <property type="evidence" value="ECO:0007669"/>
    <property type="project" value="TreeGrafter"/>
</dbReference>
<dbReference type="AlphaFoldDB" id="R4XJN4"/>
<feature type="region of interest" description="Disordered" evidence="2">
    <location>
        <begin position="442"/>
        <end position="522"/>
    </location>
</feature>
<feature type="domain" description="Rho-GAP" evidence="3">
    <location>
        <begin position="57"/>
        <end position="249"/>
    </location>
</feature>
<dbReference type="GO" id="GO:0007165">
    <property type="term" value="P:signal transduction"/>
    <property type="evidence" value="ECO:0007669"/>
    <property type="project" value="InterPro"/>
</dbReference>
<dbReference type="GO" id="GO:0005938">
    <property type="term" value="C:cell cortex"/>
    <property type="evidence" value="ECO:0007669"/>
    <property type="project" value="UniProtKB-ARBA"/>
</dbReference>
<name>R4XJN4_TAPDE</name>
<feature type="compositionally biased region" description="Polar residues" evidence="2">
    <location>
        <begin position="361"/>
        <end position="378"/>
    </location>
</feature>
<dbReference type="EMBL" id="CAHR02000158">
    <property type="protein sequence ID" value="CCG83560.1"/>
    <property type="molecule type" value="Genomic_DNA"/>
</dbReference>
<feature type="compositionally biased region" description="Polar residues" evidence="2">
    <location>
        <begin position="284"/>
        <end position="340"/>
    </location>
</feature>
<feature type="compositionally biased region" description="Low complexity" evidence="2">
    <location>
        <begin position="487"/>
        <end position="498"/>
    </location>
</feature>
<gene>
    <name evidence="4" type="ORF">TAPDE_003831</name>
</gene>
<keyword evidence="1" id="KW-0343">GTPase activation</keyword>
<comment type="caution">
    <text evidence="4">The sequence shown here is derived from an EMBL/GenBank/DDBJ whole genome shotgun (WGS) entry which is preliminary data.</text>
</comment>
<dbReference type="VEuPathDB" id="FungiDB:TAPDE_003831"/>
<feature type="compositionally biased region" description="Polar residues" evidence="2">
    <location>
        <begin position="387"/>
        <end position="404"/>
    </location>
</feature>
<dbReference type="PROSITE" id="PS50238">
    <property type="entry name" value="RHOGAP"/>
    <property type="match status" value="1"/>
</dbReference>
<reference evidence="4 5" key="1">
    <citation type="journal article" date="2013" name="MBio">
        <title>Genome sequencing of the plant pathogen Taphrina deformans, the causal agent of peach leaf curl.</title>
        <authorList>
            <person name="Cisse O.H."/>
            <person name="Almeida J.M.G.C.F."/>
            <person name="Fonseca A."/>
            <person name="Kumar A.A."/>
            <person name="Salojaervi J."/>
            <person name="Overmyer K."/>
            <person name="Hauser P.M."/>
            <person name="Pagni M."/>
        </authorList>
    </citation>
    <scope>NUCLEOTIDE SEQUENCE [LARGE SCALE GENOMIC DNA]</scope>
    <source>
        <strain evidence="5">PYCC 5710 / ATCC 11124 / CBS 356.35 / IMI 108563 / JCM 9778 / NBRC 8474</strain>
    </source>
</reference>
<dbReference type="InterPro" id="IPR000198">
    <property type="entry name" value="RhoGAP_dom"/>
</dbReference>
<evidence type="ECO:0000256" key="1">
    <source>
        <dbReference type="ARBA" id="ARBA00022468"/>
    </source>
</evidence>
<organism evidence="4 5">
    <name type="scientific">Taphrina deformans (strain PYCC 5710 / ATCC 11124 / CBS 356.35 / IMI 108563 / JCM 9778 / NBRC 8474)</name>
    <name type="common">Peach leaf curl fungus</name>
    <name type="synonym">Lalaria deformans</name>
    <dbReference type="NCBI Taxonomy" id="1097556"/>
    <lineage>
        <taxon>Eukaryota</taxon>
        <taxon>Fungi</taxon>
        <taxon>Dikarya</taxon>
        <taxon>Ascomycota</taxon>
        <taxon>Taphrinomycotina</taxon>
        <taxon>Taphrinomycetes</taxon>
        <taxon>Taphrinales</taxon>
        <taxon>Taphrinaceae</taxon>
        <taxon>Taphrina</taxon>
    </lineage>
</organism>
<dbReference type="SUPFAM" id="SSF48350">
    <property type="entry name" value="GTPase activation domain, GAP"/>
    <property type="match status" value="1"/>
</dbReference>
<sequence>MASTASRNVVTEPSATEGLSSWWAKFKSRPAKKEPEALRGIFSVPLHESIVYANVAISLYNDDGQTFIYGYIPIVVAKCGLYLKDNATETEGIFRLSGSAKRIKDLQAIFDQPPKYGKGLDWTGFTVHDAANILRRYLNHLPDPIIPYGWYDSFREPLKNNWPTEKVIVRMQELVASLPPLNRQLLLYILDLLAVFASKSDINRMTSENLSAIFQPGLITHPRDDMAPQEYKLSQEVLVFLIDNQSHFLLDSLCSPAKEHTPAVSSQAKTSISRRRTLQAPRRSPSTQQRAKGNVEQTSSPTFKNNHSLASASTSRSGTLSRSNTVPTKRNPPTNTSATDITPRHVSTPFLGRNSPAPVGSSANSENPNIPAQRSQPVGSAPLLEVSTPQAQVRTDTTIDSARNSPRVVPSVYRGEGSSSRRNSQNSSLLATESEFSILSGRKGLSESHTQQPAPVLKSSTVLRPVSIAAAPATLVEKSNQNKHSKTTSSSPSKFSNLFKKKPRKHSVSSTSEAGSRRDLDK</sequence>
<evidence type="ECO:0000259" key="3">
    <source>
        <dbReference type="PROSITE" id="PS50238"/>
    </source>
</evidence>
<dbReference type="eggNOG" id="KOG2710">
    <property type="taxonomic scope" value="Eukaryota"/>
</dbReference>
<dbReference type="STRING" id="1097556.R4XJN4"/>
<dbReference type="InterPro" id="IPR051025">
    <property type="entry name" value="RhoGAP"/>
</dbReference>
<dbReference type="OrthoDB" id="3196451at2759"/>
<feature type="compositionally biased region" description="Polar residues" evidence="2">
    <location>
        <begin position="447"/>
        <end position="462"/>
    </location>
</feature>
<evidence type="ECO:0000256" key="2">
    <source>
        <dbReference type="SAM" id="MobiDB-lite"/>
    </source>
</evidence>
<feature type="region of interest" description="Disordered" evidence="2">
    <location>
        <begin position="259"/>
        <end position="430"/>
    </location>
</feature>
<evidence type="ECO:0000313" key="4">
    <source>
        <dbReference type="EMBL" id="CCG83560.1"/>
    </source>
</evidence>
<evidence type="ECO:0000313" key="5">
    <source>
        <dbReference type="Proteomes" id="UP000013776"/>
    </source>
</evidence>
<dbReference type="InterPro" id="IPR008936">
    <property type="entry name" value="Rho_GTPase_activation_prot"/>
</dbReference>
<dbReference type="Gene3D" id="1.10.555.10">
    <property type="entry name" value="Rho GTPase activation protein"/>
    <property type="match status" value="1"/>
</dbReference>
<dbReference type="Pfam" id="PF00620">
    <property type="entry name" value="RhoGAP"/>
    <property type="match status" value="1"/>
</dbReference>
<proteinExistence type="predicted"/>
<accession>R4XJN4</accession>
<keyword evidence="5" id="KW-1185">Reference proteome</keyword>